<protein>
    <submittedName>
        <fullName evidence="2">Uncharacterized protein</fullName>
    </submittedName>
</protein>
<name>A0A1I7SPL6_BURXY</name>
<dbReference type="AlphaFoldDB" id="A0A1I7SPL6"/>
<sequence>MQNGVFSTGSGSLTVCCIHNFNYSLTKLPKKVVPNLLRKNLGTSRRPTVDLAVHALDQVLQARGPREVKAN</sequence>
<evidence type="ECO:0000313" key="1">
    <source>
        <dbReference type="Proteomes" id="UP000095284"/>
    </source>
</evidence>
<reference evidence="2" key="1">
    <citation type="submission" date="2016-11" db="UniProtKB">
        <authorList>
            <consortium name="WormBaseParasite"/>
        </authorList>
    </citation>
    <scope>IDENTIFICATION</scope>
</reference>
<dbReference type="Proteomes" id="UP000095284">
    <property type="component" value="Unplaced"/>
</dbReference>
<proteinExistence type="predicted"/>
<accession>A0A1I7SPL6</accession>
<organism evidence="1 2">
    <name type="scientific">Bursaphelenchus xylophilus</name>
    <name type="common">Pinewood nematode worm</name>
    <name type="synonym">Aphelenchoides xylophilus</name>
    <dbReference type="NCBI Taxonomy" id="6326"/>
    <lineage>
        <taxon>Eukaryota</taxon>
        <taxon>Metazoa</taxon>
        <taxon>Ecdysozoa</taxon>
        <taxon>Nematoda</taxon>
        <taxon>Chromadorea</taxon>
        <taxon>Rhabditida</taxon>
        <taxon>Tylenchina</taxon>
        <taxon>Tylenchomorpha</taxon>
        <taxon>Aphelenchoidea</taxon>
        <taxon>Aphelenchoididae</taxon>
        <taxon>Bursaphelenchus</taxon>
    </lineage>
</organism>
<dbReference type="WBParaSite" id="BXY_1500900.1">
    <property type="protein sequence ID" value="BXY_1500900.1"/>
    <property type="gene ID" value="BXY_1500900"/>
</dbReference>
<evidence type="ECO:0000313" key="2">
    <source>
        <dbReference type="WBParaSite" id="BXY_1500900.1"/>
    </source>
</evidence>